<evidence type="ECO:0000256" key="3">
    <source>
        <dbReference type="ARBA" id="ARBA00022917"/>
    </source>
</evidence>
<evidence type="ECO:0000259" key="5">
    <source>
        <dbReference type="SMART" id="SM00653"/>
    </source>
</evidence>
<keyword evidence="7" id="KW-1185">Reference proteome</keyword>
<gene>
    <name evidence="6" type="ORF">HK097_002537</name>
</gene>
<organism evidence="6 7">
    <name type="scientific">Rhizophlyctis rosea</name>
    <dbReference type="NCBI Taxonomy" id="64517"/>
    <lineage>
        <taxon>Eukaryota</taxon>
        <taxon>Fungi</taxon>
        <taxon>Fungi incertae sedis</taxon>
        <taxon>Chytridiomycota</taxon>
        <taxon>Chytridiomycota incertae sedis</taxon>
        <taxon>Chytridiomycetes</taxon>
        <taxon>Rhizophlyctidales</taxon>
        <taxon>Rhizophlyctidaceae</taxon>
        <taxon>Rhizophlyctis</taxon>
    </lineage>
</organism>
<dbReference type="PANTHER" id="PTHR23001">
    <property type="entry name" value="EUKARYOTIC TRANSLATION INITIATION FACTOR"/>
    <property type="match status" value="1"/>
</dbReference>
<feature type="region of interest" description="Disordered" evidence="4">
    <location>
        <begin position="129"/>
        <end position="151"/>
    </location>
</feature>
<proteinExistence type="inferred from homology"/>
<evidence type="ECO:0000313" key="7">
    <source>
        <dbReference type="Proteomes" id="UP001212841"/>
    </source>
</evidence>
<dbReference type="FunFam" id="3.30.30.170:FF:000001">
    <property type="entry name" value="Eukaryotic translation initiation factor 2 subunit"/>
    <property type="match status" value="1"/>
</dbReference>
<evidence type="ECO:0000256" key="4">
    <source>
        <dbReference type="SAM" id="MobiDB-lite"/>
    </source>
</evidence>
<dbReference type="EMBL" id="JADGJD010001550">
    <property type="protein sequence ID" value="KAJ3040536.1"/>
    <property type="molecule type" value="Genomic_DNA"/>
</dbReference>
<dbReference type="InterPro" id="IPR016189">
    <property type="entry name" value="Transl_init_fac_IF2/IF5_N"/>
</dbReference>
<dbReference type="SMART" id="SM00653">
    <property type="entry name" value="eIF2B_5"/>
    <property type="match status" value="1"/>
</dbReference>
<dbReference type="InterPro" id="IPR016190">
    <property type="entry name" value="Transl_init_fac_IF2/IF5_Zn-bd"/>
</dbReference>
<evidence type="ECO:0000256" key="2">
    <source>
        <dbReference type="ARBA" id="ARBA00022540"/>
    </source>
</evidence>
<sequence>MPRAEDENPVEQLEDENPDVNFEGLKKKKKKKKAVPDFEEPVAAEEEEAQPRAADENAEPAGEDGVDEDAAAMFADLKKKKKKKKVTLEGDEAPKEEEPAAATENLDAAFGEKKKKKKRRDLAEFEASLREGAEEGAGDEGDAKEEEGAGKGAVDELWLGSNRDYTYTELLSRVFKILRQNNPELAGEKKRYTIAPPQIMREGPKKTIFANVVDICIRMHRQPDHVIQYLFAELGTTGSIDGSQRLVIRGRFQQKQIENVLKHYFSEYVSCKTCKSADTILTKENRLFFLQCESCGSTRTVSAIKTGFMAQTQKRSAQRAAAGV</sequence>
<feature type="compositionally biased region" description="Basic and acidic residues" evidence="4">
    <location>
        <begin position="86"/>
        <end position="98"/>
    </location>
</feature>
<dbReference type="SUPFAM" id="SSF75689">
    <property type="entry name" value="Zinc-binding domain of translation initiation factor 2 beta"/>
    <property type="match status" value="1"/>
</dbReference>
<dbReference type="InterPro" id="IPR002735">
    <property type="entry name" value="Transl_init_fac_IF2/IF5_dom"/>
</dbReference>
<dbReference type="GO" id="GO:0003743">
    <property type="term" value="F:translation initiation factor activity"/>
    <property type="evidence" value="ECO:0007669"/>
    <property type="project" value="UniProtKB-KW"/>
</dbReference>
<feature type="compositionally biased region" description="Acidic residues" evidence="4">
    <location>
        <begin position="7"/>
        <end position="18"/>
    </location>
</feature>
<feature type="compositionally biased region" description="Acidic residues" evidence="4">
    <location>
        <begin position="56"/>
        <end position="70"/>
    </location>
</feature>
<protein>
    <recommendedName>
        <fullName evidence="5">Translation initiation factor IF2/IF5 domain-containing protein</fullName>
    </recommendedName>
</protein>
<dbReference type="Proteomes" id="UP001212841">
    <property type="component" value="Unassembled WGS sequence"/>
</dbReference>
<feature type="region of interest" description="Disordered" evidence="4">
    <location>
        <begin position="1"/>
        <end position="108"/>
    </location>
</feature>
<accession>A0AAD5S3G3</accession>
<dbReference type="GO" id="GO:0003729">
    <property type="term" value="F:mRNA binding"/>
    <property type="evidence" value="ECO:0007669"/>
    <property type="project" value="TreeGrafter"/>
</dbReference>
<dbReference type="GO" id="GO:0031369">
    <property type="term" value="F:translation initiation factor binding"/>
    <property type="evidence" value="ECO:0007669"/>
    <property type="project" value="TreeGrafter"/>
</dbReference>
<dbReference type="GO" id="GO:0005850">
    <property type="term" value="C:eukaryotic translation initiation factor 2 complex"/>
    <property type="evidence" value="ECO:0007669"/>
    <property type="project" value="TreeGrafter"/>
</dbReference>
<dbReference type="SUPFAM" id="SSF100966">
    <property type="entry name" value="Translation initiation factor 2 beta, aIF2beta, N-terminal domain"/>
    <property type="match status" value="1"/>
</dbReference>
<comment type="similarity">
    <text evidence="1">Belongs to the eIF-2-beta/eIF-5 family.</text>
</comment>
<dbReference type="Pfam" id="PF01873">
    <property type="entry name" value="eIF-5_eIF-2B"/>
    <property type="match status" value="1"/>
</dbReference>
<evidence type="ECO:0000313" key="6">
    <source>
        <dbReference type="EMBL" id="KAJ3040536.1"/>
    </source>
</evidence>
<feature type="compositionally biased region" description="Acidic residues" evidence="4">
    <location>
        <begin position="37"/>
        <end position="48"/>
    </location>
</feature>
<dbReference type="Gene3D" id="3.30.30.170">
    <property type="match status" value="1"/>
</dbReference>
<evidence type="ECO:0000256" key="1">
    <source>
        <dbReference type="ARBA" id="ARBA00010397"/>
    </source>
</evidence>
<name>A0AAD5S3G3_9FUNG</name>
<feature type="compositionally biased region" description="Acidic residues" evidence="4">
    <location>
        <begin position="134"/>
        <end position="145"/>
    </location>
</feature>
<keyword evidence="2" id="KW-0396">Initiation factor</keyword>
<dbReference type="InterPro" id="IPR045196">
    <property type="entry name" value="IF2/IF5"/>
</dbReference>
<comment type="caution">
    <text evidence="6">The sequence shown here is derived from an EMBL/GenBank/DDBJ whole genome shotgun (WGS) entry which is preliminary data.</text>
</comment>
<keyword evidence="3" id="KW-0648">Protein biosynthesis</keyword>
<feature type="domain" description="Translation initiation factor IF2/IF5" evidence="5">
    <location>
        <begin position="189"/>
        <end position="298"/>
    </location>
</feature>
<dbReference type="GO" id="GO:0001731">
    <property type="term" value="P:formation of translation preinitiation complex"/>
    <property type="evidence" value="ECO:0007669"/>
    <property type="project" value="TreeGrafter"/>
</dbReference>
<dbReference type="AlphaFoldDB" id="A0AAD5S3G3"/>
<reference evidence="6" key="1">
    <citation type="submission" date="2020-05" db="EMBL/GenBank/DDBJ databases">
        <title>Phylogenomic resolution of chytrid fungi.</title>
        <authorList>
            <person name="Stajich J.E."/>
            <person name="Amses K."/>
            <person name="Simmons R."/>
            <person name="Seto K."/>
            <person name="Myers J."/>
            <person name="Bonds A."/>
            <person name="Quandt C.A."/>
            <person name="Barry K."/>
            <person name="Liu P."/>
            <person name="Grigoriev I."/>
            <person name="Longcore J.E."/>
            <person name="James T.Y."/>
        </authorList>
    </citation>
    <scope>NUCLEOTIDE SEQUENCE</scope>
    <source>
        <strain evidence="6">JEL0318</strain>
    </source>
</reference>
<dbReference type="PANTHER" id="PTHR23001:SF3">
    <property type="entry name" value="EUKARYOTIC TRANSLATION INITIATION FACTOR 2 SUBUNIT 2"/>
    <property type="match status" value="1"/>
</dbReference>